<dbReference type="GO" id="GO:0016787">
    <property type="term" value="F:hydrolase activity"/>
    <property type="evidence" value="ECO:0007669"/>
    <property type="project" value="UniProtKB-KW"/>
</dbReference>
<comment type="caution">
    <text evidence="2">The sequence shown here is derived from an EMBL/GenBank/DDBJ whole genome shotgun (WGS) entry which is preliminary data.</text>
</comment>
<evidence type="ECO:0000313" key="2">
    <source>
        <dbReference type="EMBL" id="GGK23150.1"/>
    </source>
</evidence>
<feature type="domain" description="DinB-like" evidence="1">
    <location>
        <begin position="29"/>
        <end position="184"/>
    </location>
</feature>
<dbReference type="InterPro" id="IPR034660">
    <property type="entry name" value="DinB/YfiT-like"/>
</dbReference>
<dbReference type="SUPFAM" id="SSF109854">
    <property type="entry name" value="DinB/YfiT-like putative metalloenzymes"/>
    <property type="match status" value="2"/>
</dbReference>
<keyword evidence="3" id="KW-1185">Reference proteome</keyword>
<dbReference type="NCBIfam" id="NF009807">
    <property type="entry name" value="PRK13291.1"/>
    <property type="match status" value="1"/>
</dbReference>
<accession>A0ABQ2ES46</accession>
<dbReference type="EMBL" id="BMPP01000005">
    <property type="protein sequence ID" value="GGK23150.1"/>
    <property type="molecule type" value="Genomic_DNA"/>
</dbReference>
<dbReference type="RefSeq" id="WP_189006312.1">
    <property type="nucleotide sequence ID" value="NZ_BMPP01000005.1"/>
</dbReference>
<keyword evidence="2" id="KW-0378">Hydrolase</keyword>
<dbReference type="Pfam" id="PF12867">
    <property type="entry name" value="DinB_2"/>
    <property type="match status" value="1"/>
</dbReference>
<evidence type="ECO:0000313" key="3">
    <source>
        <dbReference type="Proteomes" id="UP000647587"/>
    </source>
</evidence>
<protein>
    <submittedName>
        <fullName evidence="2">Metal-dependent hydrolase</fullName>
    </submittedName>
</protein>
<evidence type="ECO:0000259" key="1">
    <source>
        <dbReference type="Pfam" id="PF12867"/>
    </source>
</evidence>
<name>A0ABQ2ES46_9DEIO</name>
<dbReference type="Proteomes" id="UP000647587">
    <property type="component" value="Unassembled WGS sequence"/>
</dbReference>
<sequence>MNDLSYPIGAAPASSPALPEQRSAAIAALRSFPAELSGAVAGLGDTQLDTPYREGGWTVRTLIHHVADSHLHAYVRTKLALTEPEPVIRPWDVDTWAELPDSRLPVQPSLDLLAGLHARWAELYSSVDGPGWERCFVHPDLAGRAGRPPAAWAQAFQADEQGRVRLARWLAVYIWHGQHHTAHILGLRQRKGW</sequence>
<dbReference type="Gene3D" id="1.20.120.450">
    <property type="entry name" value="dinb family like domain"/>
    <property type="match status" value="1"/>
</dbReference>
<reference evidence="3" key="1">
    <citation type="journal article" date="2019" name="Int. J. Syst. Evol. Microbiol.">
        <title>The Global Catalogue of Microorganisms (GCM) 10K type strain sequencing project: providing services to taxonomists for standard genome sequencing and annotation.</title>
        <authorList>
            <consortium name="The Broad Institute Genomics Platform"/>
            <consortium name="The Broad Institute Genome Sequencing Center for Infectious Disease"/>
            <person name="Wu L."/>
            <person name="Ma J."/>
        </authorList>
    </citation>
    <scope>NUCLEOTIDE SEQUENCE [LARGE SCALE GENOMIC DNA]</scope>
    <source>
        <strain evidence="3">JCM 30331</strain>
    </source>
</reference>
<dbReference type="InterPro" id="IPR024775">
    <property type="entry name" value="DinB-like"/>
</dbReference>
<gene>
    <name evidence="2" type="ORF">GCM10008955_15830</name>
</gene>
<proteinExistence type="predicted"/>
<organism evidence="2 3">
    <name type="scientific">Deinococcus malanensis</name>
    <dbReference type="NCBI Taxonomy" id="1706855"/>
    <lineage>
        <taxon>Bacteria</taxon>
        <taxon>Thermotogati</taxon>
        <taxon>Deinococcota</taxon>
        <taxon>Deinococci</taxon>
        <taxon>Deinococcales</taxon>
        <taxon>Deinococcaceae</taxon>
        <taxon>Deinococcus</taxon>
    </lineage>
</organism>